<comment type="caution">
    <text evidence="2">The sequence shown here is derived from an EMBL/GenBank/DDBJ whole genome shotgun (WGS) entry which is preliminary data.</text>
</comment>
<keyword evidence="1" id="KW-0732">Signal</keyword>
<reference evidence="2" key="1">
    <citation type="submission" date="2022-08" db="EMBL/GenBank/DDBJ databases">
        <authorList>
            <consortium name="DOE Joint Genome Institute"/>
            <person name="Min B."/>
            <person name="Riley R."/>
            <person name="Sierra-Patev S."/>
            <person name="Naranjo-Ortiz M."/>
            <person name="Looney B."/>
            <person name="Konkel Z."/>
            <person name="Slot J.C."/>
            <person name="Sakamoto Y."/>
            <person name="Steenwyk J.L."/>
            <person name="Rokas A."/>
            <person name="Carro J."/>
            <person name="Camarero S."/>
            <person name="Ferreira P."/>
            <person name="Molpeceres G."/>
            <person name="Ruiz-Duenas F.J."/>
            <person name="Serrano A."/>
            <person name="Henrissat B."/>
            <person name="Drula E."/>
            <person name="Hughes K.W."/>
            <person name="Mata J.L."/>
            <person name="Ishikawa N.K."/>
            <person name="Vargas-Isla R."/>
            <person name="Ushijima S."/>
            <person name="Smith C.A."/>
            <person name="Ahrendt S."/>
            <person name="Andreopoulos W."/>
            <person name="He G."/>
            <person name="Labutti K."/>
            <person name="Lipzen A."/>
            <person name="Ng V."/>
            <person name="Sandor L."/>
            <person name="Barry K."/>
            <person name="Martinez A.T."/>
            <person name="Xiao Y."/>
            <person name="Gibbons J.G."/>
            <person name="Terashima K."/>
            <person name="Hibbett D.S."/>
            <person name="Grigoriev I.V."/>
        </authorList>
    </citation>
    <scope>NUCLEOTIDE SEQUENCE</scope>
    <source>
        <strain evidence="2">Sp2 HRB7682 ss15</strain>
    </source>
</reference>
<evidence type="ECO:0000256" key="1">
    <source>
        <dbReference type="SAM" id="SignalP"/>
    </source>
</evidence>
<protein>
    <submittedName>
        <fullName evidence="2">Uncharacterized protein</fullName>
    </submittedName>
</protein>
<dbReference type="Proteomes" id="UP001150238">
    <property type="component" value="Unassembled WGS sequence"/>
</dbReference>
<reference evidence="2" key="2">
    <citation type="journal article" date="2023" name="Proc. Natl. Acad. Sci. U.S.A.">
        <title>A global phylogenomic analysis of the shiitake genus Lentinula.</title>
        <authorList>
            <person name="Sierra-Patev S."/>
            <person name="Min B."/>
            <person name="Naranjo-Ortiz M."/>
            <person name="Looney B."/>
            <person name="Konkel Z."/>
            <person name="Slot J.C."/>
            <person name="Sakamoto Y."/>
            <person name="Steenwyk J.L."/>
            <person name="Rokas A."/>
            <person name="Carro J."/>
            <person name="Camarero S."/>
            <person name="Ferreira P."/>
            <person name="Molpeceres G."/>
            <person name="Ruiz-Duenas F.J."/>
            <person name="Serrano A."/>
            <person name="Henrissat B."/>
            <person name="Drula E."/>
            <person name="Hughes K.W."/>
            <person name="Mata J.L."/>
            <person name="Ishikawa N.K."/>
            <person name="Vargas-Isla R."/>
            <person name="Ushijima S."/>
            <person name="Smith C.A."/>
            <person name="Donoghue J."/>
            <person name="Ahrendt S."/>
            <person name="Andreopoulos W."/>
            <person name="He G."/>
            <person name="LaButti K."/>
            <person name="Lipzen A."/>
            <person name="Ng V."/>
            <person name="Riley R."/>
            <person name="Sandor L."/>
            <person name="Barry K."/>
            <person name="Martinez A.T."/>
            <person name="Xiao Y."/>
            <person name="Gibbons J.G."/>
            <person name="Terashima K."/>
            <person name="Grigoriev I.V."/>
            <person name="Hibbett D."/>
        </authorList>
    </citation>
    <scope>NUCLEOTIDE SEQUENCE</scope>
    <source>
        <strain evidence="2">Sp2 HRB7682 ss15</strain>
    </source>
</reference>
<name>A0A9W8ZVL4_9AGAR</name>
<proteinExistence type="predicted"/>
<sequence length="200" mass="22073">MRFLTSLLPLITLALRVAATDPSPGSNSIPLTDIGRPAPAQLYGNNIYFVDEEAANPGADPQQPPCRNCLEKAKNIVAAKIKAPVHHLDVVMGTSLQKIIDHPISSLFMFLGCVAVGTGVLAIYCHFEEHEHPWCHDYLKLGHIHRRDLGYPSCQRLECGDDVCGVPQTSLTSGGHPKRDLARTLYRRRLEGLDDEDKNE</sequence>
<dbReference type="EMBL" id="JANVFS010000041">
    <property type="protein sequence ID" value="KAJ4467492.1"/>
    <property type="molecule type" value="Genomic_DNA"/>
</dbReference>
<evidence type="ECO:0000313" key="2">
    <source>
        <dbReference type="EMBL" id="KAJ4467492.1"/>
    </source>
</evidence>
<feature type="signal peptide" evidence="1">
    <location>
        <begin position="1"/>
        <end position="19"/>
    </location>
</feature>
<accession>A0A9W8ZVL4</accession>
<feature type="chain" id="PRO_5040812941" evidence="1">
    <location>
        <begin position="20"/>
        <end position="200"/>
    </location>
</feature>
<evidence type="ECO:0000313" key="3">
    <source>
        <dbReference type="Proteomes" id="UP001150238"/>
    </source>
</evidence>
<gene>
    <name evidence="2" type="ORF">C8J55DRAFT_526124</name>
</gene>
<dbReference type="AlphaFoldDB" id="A0A9W8ZVL4"/>
<organism evidence="2 3">
    <name type="scientific">Lentinula lateritia</name>
    <dbReference type="NCBI Taxonomy" id="40482"/>
    <lineage>
        <taxon>Eukaryota</taxon>
        <taxon>Fungi</taxon>
        <taxon>Dikarya</taxon>
        <taxon>Basidiomycota</taxon>
        <taxon>Agaricomycotina</taxon>
        <taxon>Agaricomycetes</taxon>
        <taxon>Agaricomycetidae</taxon>
        <taxon>Agaricales</taxon>
        <taxon>Marasmiineae</taxon>
        <taxon>Omphalotaceae</taxon>
        <taxon>Lentinula</taxon>
    </lineage>
</organism>